<comment type="similarity">
    <text evidence="2 6">Belongs to the acyl-CoA dehydrogenase family.</text>
</comment>
<keyword evidence="3 6" id="KW-0285">Flavoprotein</keyword>
<dbReference type="Gene3D" id="2.40.110.10">
    <property type="entry name" value="Butyryl-CoA Dehydrogenase, subunit A, domain 2"/>
    <property type="match status" value="1"/>
</dbReference>
<dbReference type="PANTHER" id="PTHR43884">
    <property type="entry name" value="ACYL-COA DEHYDROGENASE"/>
    <property type="match status" value="1"/>
</dbReference>
<organism evidence="10 11">
    <name type="scientific">Janibacter cremeus</name>
    <dbReference type="NCBI Taxonomy" id="1285192"/>
    <lineage>
        <taxon>Bacteria</taxon>
        <taxon>Bacillati</taxon>
        <taxon>Actinomycetota</taxon>
        <taxon>Actinomycetes</taxon>
        <taxon>Micrococcales</taxon>
        <taxon>Intrasporangiaceae</taxon>
        <taxon>Janibacter</taxon>
    </lineage>
</organism>
<comment type="caution">
    <text evidence="10">The sequence shown here is derived from an EMBL/GenBank/DDBJ whole genome shotgun (WGS) entry which is preliminary data.</text>
</comment>
<evidence type="ECO:0000259" key="8">
    <source>
        <dbReference type="Pfam" id="PF00441"/>
    </source>
</evidence>
<dbReference type="EMBL" id="JACCAE010000001">
    <property type="protein sequence ID" value="NYF98672.1"/>
    <property type="molecule type" value="Genomic_DNA"/>
</dbReference>
<evidence type="ECO:0000259" key="9">
    <source>
        <dbReference type="Pfam" id="PF02770"/>
    </source>
</evidence>
<dbReference type="Gene3D" id="1.20.140.10">
    <property type="entry name" value="Butyryl-CoA Dehydrogenase, subunit A, domain 3"/>
    <property type="match status" value="1"/>
</dbReference>
<feature type="domain" description="Acyl-CoA oxidase/dehydrogenase middle" evidence="9">
    <location>
        <begin position="150"/>
        <end position="245"/>
    </location>
</feature>
<comment type="cofactor">
    <cofactor evidence="1 6">
        <name>FAD</name>
        <dbReference type="ChEBI" id="CHEBI:57692"/>
    </cofactor>
</comment>
<sequence>MIDLEVPKKFRPLISQARGMAEEVFWPISRKYDRAEHEYPAELDLVSAVIDGMADGGAGQGAGAANTTRAKDDGAQEGDVAAVGSGRRSAKGEKENKNGSNLSSVLSILETCRGDVGLTLSIPRQGLGNAAIAAVASDEQKERYAGKWAAMAITEPDTGSDSGAIRTTATKDGDHYVLNGEKIFVTSGERAELVVVWATLDRSLGKQAIKSFVVRRDNPGLQLVRLEHKLGIRASDTAAFVLDDCRVPAEDLLGDPEIRIWAHGTGGDGGASGSGAGGFGGAMQTFDNTRPLVASMALGLTRASLDRTTALLADAGVVVDWDRPAHVQSAAAARLIAMEADYQNAYLLTLRAAWMADNGKPNSMEASMAKAKAGRTCVDVSLACVELAGATGYAETELLEKWARDSKILDIFEGTQQIQLLVIARRVLGYSSKELK</sequence>
<reference evidence="10 11" key="1">
    <citation type="submission" date="2020-07" db="EMBL/GenBank/DDBJ databases">
        <title>Sequencing the genomes of 1000 actinobacteria strains.</title>
        <authorList>
            <person name="Klenk H.-P."/>
        </authorList>
    </citation>
    <scope>NUCLEOTIDE SEQUENCE [LARGE SCALE GENOMIC DNA]</scope>
    <source>
        <strain evidence="10 11">DSM 26154</strain>
    </source>
</reference>
<gene>
    <name evidence="10" type="ORF">BJY20_002064</name>
</gene>
<evidence type="ECO:0000256" key="3">
    <source>
        <dbReference type="ARBA" id="ARBA00022630"/>
    </source>
</evidence>
<evidence type="ECO:0000256" key="2">
    <source>
        <dbReference type="ARBA" id="ARBA00009347"/>
    </source>
</evidence>
<dbReference type="SUPFAM" id="SSF47203">
    <property type="entry name" value="Acyl-CoA dehydrogenase C-terminal domain-like"/>
    <property type="match status" value="1"/>
</dbReference>
<dbReference type="PANTHER" id="PTHR43884:SF12">
    <property type="entry name" value="ISOVALERYL-COA DEHYDROGENASE, MITOCHONDRIAL-RELATED"/>
    <property type="match status" value="1"/>
</dbReference>
<keyword evidence="5 6" id="KW-0560">Oxidoreductase</keyword>
<dbReference type="Pfam" id="PF02770">
    <property type="entry name" value="Acyl-CoA_dh_M"/>
    <property type="match status" value="1"/>
</dbReference>
<evidence type="ECO:0000256" key="4">
    <source>
        <dbReference type="ARBA" id="ARBA00022827"/>
    </source>
</evidence>
<evidence type="ECO:0000256" key="5">
    <source>
        <dbReference type="ARBA" id="ARBA00023002"/>
    </source>
</evidence>
<dbReference type="InterPro" id="IPR046373">
    <property type="entry name" value="Acyl-CoA_Oxase/DH_mid-dom_sf"/>
</dbReference>
<dbReference type="EC" id="1.3.8.7" evidence="10"/>
<dbReference type="Pfam" id="PF00441">
    <property type="entry name" value="Acyl-CoA_dh_1"/>
    <property type="match status" value="1"/>
</dbReference>
<dbReference type="InterPro" id="IPR006091">
    <property type="entry name" value="Acyl-CoA_Oxase/DH_mid-dom"/>
</dbReference>
<evidence type="ECO:0000256" key="6">
    <source>
        <dbReference type="RuleBase" id="RU362125"/>
    </source>
</evidence>
<dbReference type="GO" id="GO:0050660">
    <property type="term" value="F:flavin adenine dinucleotide binding"/>
    <property type="evidence" value="ECO:0007669"/>
    <property type="project" value="InterPro"/>
</dbReference>
<keyword evidence="4 6" id="KW-0274">FAD</keyword>
<dbReference type="FunFam" id="2.40.110.10:FF:000001">
    <property type="entry name" value="Acyl-CoA dehydrogenase, mitochondrial"/>
    <property type="match status" value="1"/>
</dbReference>
<keyword evidence="11" id="KW-1185">Reference proteome</keyword>
<dbReference type="GO" id="GO:0070991">
    <property type="term" value="F:medium-chain fatty acyl-CoA dehydrogenase activity"/>
    <property type="evidence" value="ECO:0007669"/>
    <property type="project" value="UniProtKB-EC"/>
</dbReference>
<dbReference type="Gene3D" id="1.10.540.10">
    <property type="entry name" value="Acyl-CoA dehydrogenase/oxidase, N-terminal domain"/>
    <property type="match status" value="1"/>
</dbReference>
<accession>A0A852VNU8</accession>
<evidence type="ECO:0000313" key="11">
    <source>
        <dbReference type="Proteomes" id="UP000554054"/>
    </source>
</evidence>
<dbReference type="InterPro" id="IPR036250">
    <property type="entry name" value="AcylCo_DH-like_C"/>
</dbReference>
<protein>
    <submittedName>
        <fullName evidence="10">Acyl-CoA dehydrogenase</fullName>
        <ecNumber evidence="10">1.3.8.7</ecNumber>
    </submittedName>
</protein>
<evidence type="ECO:0000256" key="7">
    <source>
        <dbReference type="SAM" id="MobiDB-lite"/>
    </source>
</evidence>
<dbReference type="Proteomes" id="UP000554054">
    <property type="component" value="Unassembled WGS sequence"/>
</dbReference>
<proteinExistence type="inferred from homology"/>
<dbReference type="InterPro" id="IPR009075">
    <property type="entry name" value="AcylCo_DH/oxidase_C"/>
</dbReference>
<name>A0A852VNU8_9MICO</name>
<dbReference type="AlphaFoldDB" id="A0A852VNU8"/>
<feature type="domain" description="Acyl-CoA dehydrogenase/oxidase C-terminal" evidence="8">
    <location>
        <begin position="277"/>
        <end position="428"/>
    </location>
</feature>
<dbReference type="InterPro" id="IPR009100">
    <property type="entry name" value="AcylCoA_DH/oxidase_NM_dom_sf"/>
</dbReference>
<evidence type="ECO:0000256" key="1">
    <source>
        <dbReference type="ARBA" id="ARBA00001974"/>
    </source>
</evidence>
<feature type="region of interest" description="Disordered" evidence="7">
    <location>
        <begin position="58"/>
        <end position="100"/>
    </location>
</feature>
<dbReference type="SUPFAM" id="SSF56645">
    <property type="entry name" value="Acyl-CoA dehydrogenase NM domain-like"/>
    <property type="match status" value="1"/>
</dbReference>
<dbReference type="RefSeq" id="WP_185991454.1">
    <property type="nucleotide sequence ID" value="NZ_JACCAE010000001.1"/>
</dbReference>
<evidence type="ECO:0000313" key="10">
    <source>
        <dbReference type="EMBL" id="NYF98672.1"/>
    </source>
</evidence>
<dbReference type="InterPro" id="IPR037069">
    <property type="entry name" value="AcylCoA_DH/ox_N_sf"/>
</dbReference>